<dbReference type="EMBL" id="PCXV01000029">
    <property type="protein sequence ID" value="PIR44075.1"/>
    <property type="molecule type" value="Genomic_DNA"/>
</dbReference>
<keyword evidence="2" id="KW-0472">Membrane</keyword>
<evidence type="ECO:0000256" key="1">
    <source>
        <dbReference type="SAM" id="MobiDB-lite"/>
    </source>
</evidence>
<evidence type="ECO:0000256" key="2">
    <source>
        <dbReference type="SAM" id="Phobius"/>
    </source>
</evidence>
<evidence type="ECO:0000313" key="4">
    <source>
        <dbReference type="Proteomes" id="UP000231602"/>
    </source>
</evidence>
<keyword evidence="2" id="KW-1133">Transmembrane helix</keyword>
<sequence>MNTPLIKKLIIVAVVIAIGGILFAYSMKNSPTNTPIETSTSTDSIATTTSSSTESKTPPTYKPQPQIQKISRDQAYKTFSQKGLYIQLIDCVGYPSSLIIKQGTNFMIENKSDLLSSIVIKSQTVLLPTKSFIIISAKDLGFYKILCNGKNALQLQVSP</sequence>
<evidence type="ECO:0000313" key="3">
    <source>
        <dbReference type="EMBL" id="PIR44075.1"/>
    </source>
</evidence>
<feature type="compositionally biased region" description="Low complexity" evidence="1">
    <location>
        <begin position="38"/>
        <end position="59"/>
    </location>
</feature>
<protein>
    <submittedName>
        <fullName evidence="3">Uncharacterized protein</fullName>
    </submittedName>
</protein>
<dbReference type="Proteomes" id="UP000231602">
    <property type="component" value="Unassembled WGS sequence"/>
</dbReference>
<feature type="transmembrane region" description="Helical" evidence="2">
    <location>
        <begin position="9"/>
        <end position="27"/>
    </location>
</feature>
<organism evidence="3 4">
    <name type="scientific">Candidatus Wolfebacteria bacterium CG10_big_fil_rev_8_21_14_0_10_31_9</name>
    <dbReference type="NCBI Taxonomy" id="1975070"/>
    <lineage>
        <taxon>Bacteria</taxon>
        <taxon>Candidatus Wolfeibacteriota</taxon>
    </lineage>
</organism>
<dbReference type="AlphaFoldDB" id="A0A2H0RE46"/>
<comment type="caution">
    <text evidence="3">The sequence shown here is derived from an EMBL/GenBank/DDBJ whole genome shotgun (WGS) entry which is preliminary data.</text>
</comment>
<accession>A0A2H0RE46</accession>
<proteinExistence type="predicted"/>
<keyword evidence="2" id="KW-0812">Transmembrane</keyword>
<name>A0A2H0RE46_9BACT</name>
<reference evidence="3 4" key="1">
    <citation type="submission" date="2017-09" db="EMBL/GenBank/DDBJ databases">
        <title>Depth-based differentiation of microbial function through sediment-hosted aquifers and enrichment of novel symbionts in the deep terrestrial subsurface.</title>
        <authorList>
            <person name="Probst A.J."/>
            <person name="Ladd B."/>
            <person name="Jarett J.K."/>
            <person name="Geller-Mcgrath D.E."/>
            <person name="Sieber C.M."/>
            <person name="Emerson J.B."/>
            <person name="Anantharaman K."/>
            <person name="Thomas B.C."/>
            <person name="Malmstrom R."/>
            <person name="Stieglmeier M."/>
            <person name="Klingl A."/>
            <person name="Woyke T."/>
            <person name="Ryan C.M."/>
            <person name="Banfield J.F."/>
        </authorList>
    </citation>
    <scope>NUCLEOTIDE SEQUENCE [LARGE SCALE GENOMIC DNA]</scope>
    <source>
        <strain evidence="3">CG10_big_fil_rev_8_21_14_0_10_31_9</strain>
    </source>
</reference>
<gene>
    <name evidence="3" type="ORF">COV23_01840</name>
</gene>
<feature type="region of interest" description="Disordered" evidence="1">
    <location>
        <begin position="33"/>
        <end position="67"/>
    </location>
</feature>